<keyword evidence="2" id="KW-1185">Reference proteome</keyword>
<name>A0ABR3DRW8_NEUIN</name>
<organism evidence="1 2">
    <name type="scientific">Neurospora intermedia</name>
    <dbReference type="NCBI Taxonomy" id="5142"/>
    <lineage>
        <taxon>Eukaryota</taxon>
        <taxon>Fungi</taxon>
        <taxon>Dikarya</taxon>
        <taxon>Ascomycota</taxon>
        <taxon>Pezizomycotina</taxon>
        <taxon>Sordariomycetes</taxon>
        <taxon>Sordariomycetidae</taxon>
        <taxon>Sordariales</taxon>
        <taxon>Sordariaceae</taxon>
        <taxon>Neurospora</taxon>
    </lineage>
</organism>
<dbReference type="EMBL" id="JAVLET010000001">
    <property type="protein sequence ID" value="KAL0475410.1"/>
    <property type="molecule type" value="Genomic_DNA"/>
</dbReference>
<evidence type="ECO:0000313" key="2">
    <source>
        <dbReference type="Proteomes" id="UP001451303"/>
    </source>
</evidence>
<protein>
    <submittedName>
        <fullName evidence="1">Uncharacterized protein</fullName>
    </submittedName>
</protein>
<gene>
    <name evidence="1" type="ORF">QR685DRAFT_512666</name>
</gene>
<proteinExistence type="predicted"/>
<evidence type="ECO:0000313" key="1">
    <source>
        <dbReference type="EMBL" id="KAL0475410.1"/>
    </source>
</evidence>
<comment type="caution">
    <text evidence="1">The sequence shown here is derived from an EMBL/GenBank/DDBJ whole genome shotgun (WGS) entry which is preliminary data.</text>
</comment>
<accession>A0ABR3DRW8</accession>
<reference evidence="1 2" key="1">
    <citation type="submission" date="2023-09" db="EMBL/GenBank/DDBJ databases">
        <title>Multi-omics analysis of a traditional fermented food reveals byproduct-associated fungal strains for waste-to-food upcycling.</title>
        <authorList>
            <consortium name="Lawrence Berkeley National Laboratory"/>
            <person name="Rekdal V.M."/>
            <person name="Villalobos-Escobedo J.M."/>
            <person name="Rodriguez-Valeron N."/>
            <person name="Garcia M.O."/>
            <person name="Vasquez D.P."/>
            <person name="Damayanti I."/>
            <person name="Sorensen P.M."/>
            <person name="Baidoo E.E."/>
            <person name="De Carvalho A.C."/>
            <person name="Riley R."/>
            <person name="Lipzen A."/>
            <person name="He G."/>
            <person name="Yan M."/>
            <person name="Haridas S."/>
            <person name="Daum C."/>
            <person name="Yoshinaga Y."/>
            <person name="Ng V."/>
            <person name="Grigoriev I.V."/>
            <person name="Munk R."/>
            <person name="Nuraida L."/>
            <person name="Wijaya C.H."/>
            <person name="Morales P.-C."/>
            <person name="Keasling J.D."/>
        </authorList>
    </citation>
    <scope>NUCLEOTIDE SEQUENCE [LARGE SCALE GENOMIC DNA]</scope>
    <source>
        <strain evidence="1 2">FGSC 2613</strain>
    </source>
</reference>
<dbReference type="Proteomes" id="UP001451303">
    <property type="component" value="Unassembled WGS sequence"/>
</dbReference>
<sequence length="53" mass="5883">MVLNGHSEQSVTSIFTAELLGSEVKDAMFVIVCGSGVQHLHLDRIPELWINLF</sequence>